<dbReference type="InterPro" id="IPR010982">
    <property type="entry name" value="Lambda_DNA-bd_dom_sf"/>
</dbReference>
<gene>
    <name evidence="1" type="ORF">E1809_24205</name>
</gene>
<dbReference type="EMBL" id="SMRU01000047">
    <property type="protein sequence ID" value="TDF88126.1"/>
    <property type="molecule type" value="Genomic_DNA"/>
</dbReference>
<keyword evidence="2" id="KW-1185">Reference proteome</keyword>
<protein>
    <recommendedName>
        <fullName evidence="3">HTH cro/C1-type domain-containing protein</fullName>
    </recommendedName>
</protein>
<comment type="caution">
    <text evidence="1">The sequence shown here is derived from an EMBL/GenBank/DDBJ whole genome shotgun (WGS) entry which is preliminary data.</text>
</comment>
<dbReference type="OrthoDB" id="9958280at2"/>
<dbReference type="Gene3D" id="1.10.260.40">
    <property type="entry name" value="lambda repressor-like DNA-binding domains"/>
    <property type="match status" value="1"/>
</dbReference>
<reference evidence="1 2" key="1">
    <citation type="submission" date="2019-03" db="EMBL/GenBank/DDBJ databases">
        <title>Whole genome sequence of Arthrobacter sp JH1-1.</title>
        <authorList>
            <person name="Trinh H.N."/>
        </authorList>
    </citation>
    <scope>NUCLEOTIDE SEQUENCE [LARGE SCALE GENOMIC DNA]</scope>
    <source>
        <strain evidence="1 2">JH1-1</strain>
    </source>
</reference>
<sequence>MTTPPLSATVATDSTIATRILEGMKDAGLSLLGLSEKTDIPYKTLQRSIKGGVMGHRSLTIGQFRAIVHVLNLRPSEVLEDDASVKSPDAA</sequence>
<evidence type="ECO:0008006" key="3">
    <source>
        <dbReference type="Google" id="ProtNLM"/>
    </source>
</evidence>
<name>A0A4V2ZRQ0_9MICC</name>
<evidence type="ECO:0000313" key="2">
    <source>
        <dbReference type="Proteomes" id="UP000295511"/>
    </source>
</evidence>
<proteinExistence type="predicted"/>
<accession>A0A4V2ZRQ0</accession>
<evidence type="ECO:0000313" key="1">
    <source>
        <dbReference type="EMBL" id="TDF88126.1"/>
    </source>
</evidence>
<dbReference type="AlphaFoldDB" id="A0A4V2ZRQ0"/>
<organism evidence="1 2">
    <name type="scientific">Arthrobacter terricola</name>
    <dbReference type="NCBI Taxonomy" id="2547396"/>
    <lineage>
        <taxon>Bacteria</taxon>
        <taxon>Bacillati</taxon>
        <taxon>Actinomycetota</taxon>
        <taxon>Actinomycetes</taxon>
        <taxon>Micrococcales</taxon>
        <taxon>Micrococcaceae</taxon>
        <taxon>Arthrobacter</taxon>
    </lineage>
</organism>
<dbReference type="GO" id="GO:0003677">
    <property type="term" value="F:DNA binding"/>
    <property type="evidence" value="ECO:0007669"/>
    <property type="project" value="InterPro"/>
</dbReference>
<dbReference type="Proteomes" id="UP000295511">
    <property type="component" value="Unassembled WGS sequence"/>
</dbReference>
<dbReference type="RefSeq" id="WP_133206806.1">
    <property type="nucleotide sequence ID" value="NZ_SMRU01000047.1"/>
</dbReference>
<dbReference type="SUPFAM" id="SSF47413">
    <property type="entry name" value="lambda repressor-like DNA-binding domains"/>
    <property type="match status" value="1"/>
</dbReference>